<keyword evidence="2" id="KW-1185">Reference proteome</keyword>
<dbReference type="EMBL" id="BJCE01000082">
    <property type="protein sequence ID" value="GCL37518.1"/>
    <property type="molecule type" value="Genomic_DNA"/>
</dbReference>
<proteinExistence type="predicted"/>
<evidence type="ECO:0000313" key="1">
    <source>
        <dbReference type="EMBL" id="GCL37518.1"/>
    </source>
</evidence>
<sequence>MLERLMQAALITFLLHLIAALNPSTQIPRKSVSPVSEIPAPVLGSTIRFSK</sequence>
<comment type="caution">
    <text evidence="1">The sequence shown here is derived from an EMBL/GenBank/DDBJ whole genome shotgun (WGS) entry which is preliminary data.</text>
</comment>
<gene>
    <name evidence="1" type="ORF">SR1949_26290</name>
</gene>
<name>A0A480A1Z0_9CYAN</name>
<organism evidence="1 2">
    <name type="scientific">Sphaerospermopsis reniformis</name>
    <dbReference type="NCBI Taxonomy" id="531300"/>
    <lineage>
        <taxon>Bacteria</taxon>
        <taxon>Bacillati</taxon>
        <taxon>Cyanobacteriota</taxon>
        <taxon>Cyanophyceae</taxon>
        <taxon>Nostocales</taxon>
        <taxon>Aphanizomenonaceae</taxon>
        <taxon>Sphaerospermopsis</taxon>
    </lineage>
</organism>
<protein>
    <submittedName>
        <fullName evidence="1">Uncharacterized protein</fullName>
    </submittedName>
</protein>
<reference evidence="2" key="1">
    <citation type="submission" date="2019-02" db="EMBL/GenBank/DDBJ databases">
        <title>Draft genome sequence of Sphaerospermopsis reniformis NIES-1949.</title>
        <authorList>
            <person name="Yamaguchi H."/>
            <person name="Suzuki S."/>
            <person name="Kawachi M."/>
        </authorList>
    </citation>
    <scope>NUCLEOTIDE SEQUENCE [LARGE SCALE GENOMIC DNA]</scope>
    <source>
        <strain evidence="2">NIES-1949</strain>
    </source>
</reference>
<dbReference type="Proteomes" id="UP000300142">
    <property type="component" value="Unassembled WGS sequence"/>
</dbReference>
<dbReference type="AlphaFoldDB" id="A0A480A1Z0"/>
<evidence type="ECO:0000313" key="2">
    <source>
        <dbReference type="Proteomes" id="UP000300142"/>
    </source>
</evidence>
<accession>A0A480A1Z0</accession>